<dbReference type="Pfam" id="PF01841">
    <property type="entry name" value="Transglut_core"/>
    <property type="match status" value="1"/>
</dbReference>
<dbReference type="Pfam" id="PF08379">
    <property type="entry name" value="Bact_transglu_N"/>
    <property type="match status" value="1"/>
</dbReference>
<dbReference type="SUPFAM" id="SSF54001">
    <property type="entry name" value="Cysteine proteinases"/>
    <property type="match status" value="1"/>
</dbReference>
<gene>
    <name evidence="2" type="ORF">F7D14_07350</name>
</gene>
<dbReference type="Gene3D" id="3.10.620.30">
    <property type="match status" value="1"/>
</dbReference>
<organism evidence="2 3">
    <name type="scientific">Methylocystis parvus</name>
    <dbReference type="NCBI Taxonomy" id="134"/>
    <lineage>
        <taxon>Bacteria</taxon>
        <taxon>Pseudomonadati</taxon>
        <taxon>Pseudomonadota</taxon>
        <taxon>Alphaproteobacteria</taxon>
        <taxon>Hyphomicrobiales</taxon>
        <taxon>Methylocystaceae</taxon>
        <taxon>Methylocystis</taxon>
    </lineage>
</organism>
<evidence type="ECO:0000259" key="1">
    <source>
        <dbReference type="SMART" id="SM00460"/>
    </source>
</evidence>
<feature type="domain" description="Transglutaminase-like" evidence="1">
    <location>
        <begin position="173"/>
        <end position="238"/>
    </location>
</feature>
<dbReference type="AlphaFoldDB" id="A0A6B8M4Q1"/>
<dbReference type="InterPro" id="IPR038765">
    <property type="entry name" value="Papain-like_cys_pep_sf"/>
</dbReference>
<keyword evidence="3" id="KW-1185">Reference proteome</keyword>
<accession>A0A6B8M4Q1</accession>
<dbReference type="EMBL" id="CP044331">
    <property type="protein sequence ID" value="QGM97305.1"/>
    <property type="molecule type" value="Genomic_DNA"/>
</dbReference>
<dbReference type="SMART" id="SM00460">
    <property type="entry name" value="TGc"/>
    <property type="match status" value="1"/>
</dbReference>
<evidence type="ECO:0000313" key="3">
    <source>
        <dbReference type="Proteomes" id="UP000422569"/>
    </source>
</evidence>
<sequence length="310" mass="33740">MVTLKIHHQTIYRYNQSVNLGPHRLMLRPRESLDLRLISIDVTAAPDAAVTWTQDVFGNAVAIANFGAAAEGLCIDSFVEIELNAAAWPVFEIAATAIFFPFLYSDDEWADLGALTIQQYPDPSGRLRDWARAFVRGDRTDTLSLLKDLSAGVSAWINYQSRDEEGTQSPTETLDRGWGSCRDFAVLFVEAARSLGFGARIVSGYRYNPEGSSGEGSTHAWAEVYVPGAGWITFDPTNRGVGGLNLIPVAVARNIRQAMPIAGSFIGSADSFLGMSVQVLVTSEAAPRMGNRPEKQREFACMGAQSAPNE</sequence>
<dbReference type="PANTHER" id="PTHR33490:SF1">
    <property type="entry name" value="SLL1233 PROTEIN"/>
    <property type="match status" value="1"/>
</dbReference>
<evidence type="ECO:0000313" key="2">
    <source>
        <dbReference type="EMBL" id="QGM97305.1"/>
    </source>
</evidence>
<reference evidence="2 3" key="1">
    <citation type="submission" date="2019-09" db="EMBL/GenBank/DDBJ databases">
        <title>Isolation and complete genome sequencing of Methylocystis species.</title>
        <authorList>
            <person name="Rumah B.L."/>
            <person name="Stead C.E."/>
            <person name="Stevens B.C."/>
            <person name="Minton N.P."/>
            <person name="Grosse-Honebrink A."/>
            <person name="Zhang Y."/>
        </authorList>
    </citation>
    <scope>NUCLEOTIDE SEQUENCE [LARGE SCALE GENOMIC DNA]</scope>
    <source>
        <strain evidence="2 3">BRCS2</strain>
    </source>
</reference>
<dbReference type="Proteomes" id="UP000422569">
    <property type="component" value="Chromosome"/>
</dbReference>
<dbReference type="InterPro" id="IPR002931">
    <property type="entry name" value="Transglutaminase-like"/>
</dbReference>
<dbReference type="KEGG" id="mpar:F7D14_07350"/>
<dbReference type="InterPro" id="IPR013589">
    <property type="entry name" value="Bac_transglu_N"/>
</dbReference>
<proteinExistence type="predicted"/>
<protein>
    <submittedName>
        <fullName evidence="2">Transglutaminase family protein</fullName>
    </submittedName>
</protein>
<dbReference type="PANTHER" id="PTHR33490">
    <property type="entry name" value="BLR5614 PROTEIN-RELATED"/>
    <property type="match status" value="1"/>
</dbReference>
<name>A0A6B8M4Q1_9HYPH</name>
<dbReference type="RefSeq" id="WP_051001113.1">
    <property type="nucleotide sequence ID" value="NZ_CP044331.1"/>
</dbReference>